<proteinExistence type="predicted"/>
<reference evidence="4 5" key="1">
    <citation type="submission" date="2020-07" db="EMBL/GenBank/DDBJ databases">
        <title>Trichoderma asperellum IC-1 whole genome shotgun sequence.</title>
        <authorList>
            <person name="Kanamasa S."/>
            <person name="Takahashi H."/>
        </authorList>
    </citation>
    <scope>NUCLEOTIDE SEQUENCE [LARGE SCALE GENOMIC DNA]</scope>
    <source>
        <strain evidence="4 5">IC-1</strain>
    </source>
</reference>
<evidence type="ECO:0000256" key="2">
    <source>
        <dbReference type="SAM" id="MobiDB-lite"/>
    </source>
</evidence>
<dbReference type="CDD" id="cd22191">
    <property type="entry name" value="DPBB_RlpA_EXP_N-like"/>
    <property type="match status" value="1"/>
</dbReference>
<evidence type="ECO:0000256" key="1">
    <source>
        <dbReference type="ARBA" id="ARBA00022729"/>
    </source>
</evidence>
<feature type="signal peptide" evidence="3">
    <location>
        <begin position="1"/>
        <end position="19"/>
    </location>
</feature>
<evidence type="ECO:0000313" key="5">
    <source>
        <dbReference type="Proteomes" id="UP000517252"/>
    </source>
</evidence>
<feature type="region of interest" description="Disordered" evidence="2">
    <location>
        <begin position="21"/>
        <end position="40"/>
    </location>
</feature>
<dbReference type="PANTHER" id="PTHR31836">
    <property type="match status" value="1"/>
</dbReference>
<sequence length="156" mass="16074">MFAKTAVIVLAAAASIASALPSSEPPSRVESSPRAKRTTSSHYGLATVYDQEGAYGSCGQKHADSDFIAALTPTWQGSSYPPKYCGRKVFITNTGSGDGVGGKGNSVTVTVEDTCPGCPSADSIDLSRGAFSSLTNGATTGNVNIEWHFCNVNGQC</sequence>
<keyword evidence="1 3" id="KW-0732">Signal</keyword>
<dbReference type="SUPFAM" id="SSF50685">
    <property type="entry name" value="Barwin-like endoglucanases"/>
    <property type="match status" value="1"/>
</dbReference>
<name>A0A6V8QYC2_TRIAP</name>
<dbReference type="AlphaFoldDB" id="A0A6V8QYC2"/>
<protein>
    <submittedName>
        <fullName evidence="4">Uncharacterized protein</fullName>
    </submittedName>
</protein>
<gene>
    <name evidence="4" type="ORF">TASIC1_0009003800</name>
</gene>
<dbReference type="Proteomes" id="UP000517252">
    <property type="component" value="Unassembled WGS sequence"/>
</dbReference>
<evidence type="ECO:0000313" key="4">
    <source>
        <dbReference type="EMBL" id="GFP57701.1"/>
    </source>
</evidence>
<dbReference type="PANTHER" id="PTHR31836:SF28">
    <property type="entry name" value="SRCR DOMAIN-CONTAINING PROTEIN-RELATED"/>
    <property type="match status" value="1"/>
</dbReference>
<dbReference type="EMBL" id="BLZH01000009">
    <property type="protein sequence ID" value="GFP57701.1"/>
    <property type="molecule type" value="Genomic_DNA"/>
</dbReference>
<dbReference type="InterPro" id="IPR036908">
    <property type="entry name" value="RlpA-like_sf"/>
</dbReference>
<accession>A0A6V8QYC2</accession>
<evidence type="ECO:0000256" key="3">
    <source>
        <dbReference type="SAM" id="SignalP"/>
    </source>
</evidence>
<dbReference type="Gene3D" id="2.40.40.10">
    <property type="entry name" value="RlpA-like domain"/>
    <property type="match status" value="1"/>
</dbReference>
<feature type="chain" id="PRO_5027914139" evidence="3">
    <location>
        <begin position="20"/>
        <end position="156"/>
    </location>
</feature>
<feature type="compositionally biased region" description="Low complexity" evidence="2">
    <location>
        <begin position="21"/>
        <end position="32"/>
    </location>
</feature>
<dbReference type="OrthoDB" id="406505at2759"/>
<dbReference type="InterPro" id="IPR051477">
    <property type="entry name" value="Expansin_CellWall"/>
</dbReference>
<comment type="caution">
    <text evidence="4">The sequence shown here is derived from an EMBL/GenBank/DDBJ whole genome shotgun (WGS) entry which is preliminary data.</text>
</comment>
<organism evidence="4 5">
    <name type="scientific">Trichoderma asperellum</name>
    <name type="common">Filamentous fungus</name>
    <dbReference type="NCBI Taxonomy" id="101201"/>
    <lineage>
        <taxon>Eukaryota</taxon>
        <taxon>Fungi</taxon>
        <taxon>Dikarya</taxon>
        <taxon>Ascomycota</taxon>
        <taxon>Pezizomycotina</taxon>
        <taxon>Sordariomycetes</taxon>
        <taxon>Hypocreomycetidae</taxon>
        <taxon>Hypocreales</taxon>
        <taxon>Hypocreaceae</taxon>
        <taxon>Trichoderma</taxon>
    </lineage>
</organism>